<feature type="compositionally biased region" description="Polar residues" evidence="8">
    <location>
        <begin position="160"/>
        <end position="173"/>
    </location>
</feature>
<dbReference type="SUPFAM" id="SSF57701">
    <property type="entry name" value="Zn2/Cys6 DNA-binding domain"/>
    <property type="match status" value="1"/>
</dbReference>
<comment type="subcellular location">
    <subcellularLocation>
        <location evidence="1">Nucleus</location>
    </subcellularLocation>
</comment>
<protein>
    <recommendedName>
        <fullName evidence="9">Zn(2)-C6 fungal-type domain-containing protein</fullName>
    </recommendedName>
</protein>
<dbReference type="PROSITE" id="PS00463">
    <property type="entry name" value="ZN2_CY6_FUNGAL_1"/>
    <property type="match status" value="1"/>
</dbReference>
<dbReference type="InterPro" id="IPR036864">
    <property type="entry name" value="Zn2-C6_fun-type_DNA-bd_sf"/>
</dbReference>
<keyword evidence="11" id="KW-1185">Reference proteome</keyword>
<gene>
    <name evidence="10" type="ORF">Sste5346_005853</name>
</gene>
<feature type="region of interest" description="Disordered" evidence="8">
    <location>
        <begin position="160"/>
        <end position="204"/>
    </location>
</feature>
<dbReference type="PANTHER" id="PTHR47782">
    <property type="entry name" value="ZN(II)2CYS6 TRANSCRIPTION FACTOR (EUROFUNG)-RELATED"/>
    <property type="match status" value="1"/>
</dbReference>
<evidence type="ECO:0000256" key="8">
    <source>
        <dbReference type="SAM" id="MobiDB-lite"/>
    </source>
</evidence>
<dbReference type="Pfam" id="PF00172">
    <property type="entry name" value="Zn_clus"/>
    <property type="match status" value="1"/>
</dbReference>
<dbReference type="Proteomes" id="UP001583186">
    <property type="component" value="Unassembled WGS sequence"/>
</dbReference>
<dbReference type="Pfam" id="PF04082">
    <property type="entry name" value="Fungal_trans"/>
    <property type="match status" value="1"/>
</dbReference>
<feature type="domain" description="Zn(2)-C6 fungal-type" evidence="9">
    <location>
        <begin position="66"/>
        <end position="95"/>
    </location>
</feature>
<evidence type="ECO:0000256" key="1">
    <source>
        <dbReference type="ARBA" id="ARBA00004123"/>
    </source>
</evidence>
<evidence type="ECO:0000313" key="10">
    <source>
        <dbReference type="EMBL" id="KAL1894354.1"/>
    </source>
</evidence>
<name>A0ABR3Z153_9PEZI</name>
<proteinExistence type="predicted"/>
<evidence type="ECO:0000256" key="6">
    <source>
        <dbReference type="ARBA" id="ARBA00023163"/>
    </source>
</evidence>
<keyword evidence="4" id="KW-0805">Transcription regulation</keyword>
<evidence type="ECO:0000256" key="7">
    <source>
        <dbReference type="ARBA" id="ARBA00023242"/>
    </source>
</evidence>
<evidence type="ECO:0000256" key="2">
    <source>
        <dbReference type="ARBA" id="ARBA00022723"/>
    </source>
</evidence>
<evidence type="ECO:0000313" key="11">
    <source>
        <dbReference type="Proteomes" id="UP001583186"/>
    </source>
</evidence>
<dbReference type="PANTHER" id="PTHR47782:SF12">
    <property type="entry name" value="ZN(II)2CYS6 TRANSCRIPTION FACTOR (EUROFUNG)"/>
    <property type="match status" value="1"/>
</dbReference>
<sequence length="857" mass="92565">MMPPFAPASASASATSTSPPSHVHQPPAWASNLANLLPEQDDDTLATNGDEPSGNGRAKRPRVALACQRCKVRKQKCDGRQPCSKCAPSNVVCEYVVPQKPMPFGKNQYIKSLERRVAELETLLAHRGVAEVGTDHWANVPAPNNIAAAGGDVSMLSTSAPVNSVPASTNNGGHTRAPSAPSEGHSKASSPVGRPAGAATSAKDPDEAILDWQDGGLDPVVSVLRSLSLDVNGSGYIGASSHVALGRLFNFLSRSQRPSTTSTVNIGGHHLNQHQQQQQYCIDNASIVRRRSSSFHQLSLGAANGNGTAAPAAAPSTTATDAASNASGTTTAAATAAAAAAAAIEPIDFADVPTNVADRLYVGYIKNIMTRFPVVHSVWLRQVHHRRYGLTDVFEATILHLVYATSGRFIETTGESGPYHAKRHYASAMRALDTMLEYNDIRTIQALMLMAIYCLRDPAGPGAWTCSRMALLVAIDHGLHRQTKAVAQSRSMESELRKRLFWACYCFDRQISIPMGRPLGIADRDIDIALPLDVDEDITEDALAVIELPTRVSPADPSTSLTSFVLIAELRKIESAIQEAIYRVDNNKDDGTAAIDDAVIDGFLDRLEQWKAQIPHDTTIVKDIPGFPYDGYYFYMVFYYKCQRLLLYPVLSDLTVSPRFLKECAKACAGVCGAYKRLHQTLAVGYSFMALQNVFIAGLTLVYCIWLCPSDIFDMATSNGIHDCSIVLFVIAERVPAATKYRNAFELIRQKVIDQIISQAPDHRQPRAALSGLTVELAPSVHAFEVNMPFEVGNGSFEQFSQIITDMSGGESFVAGLTRFHAEMSSGGGVSNTSQNDMVDPALSSIPYESVFGLSDM</sequence>
<keyword evidence="2" id="KW-0479">Metal-binding</keyword>
<dbReference type="EMBL" id="JAWCUI010000033">
    <property type="protein sequence ID" value="KAL1894354.1"/>
    <property type="molecule type" value="Genomic_DNA"/>
</dbReference>
<dbReference type="PROSITE" id="PS50048">
    <property type="entry name" value="ZN2_CY6_FUNGAL_2"/>
    <property type="match status" value="1"/>
</dbReference>
<keyword evidence="5" id="KW-0238">DNA-binding</keyword>
<keyword evidence="7" id="KW-0539">Nucleus</keyword>
<feature type="compositionally biased region" description="Low complexity" evidence="8">
    <location>
        <begin position="7"/>
        <end position="21"/>
    </location>
</feature>
<dbReference type="SMART" id="SM00066">
    <property type="entry name" value="GAL4"/>
    <property type="match status" value="1"/>
</dbReference>
<dbReference type="InterPro" id="IPR007219">
    <property type="entry name" value="XnlR_reg_dom"/>
</dbReference>
<dbReference type="CDD" id="cd00067">
    <property type="entry name" value="GAL4"/>
    <property type="match status" value="1"/>
</dbReference>
<evidence type="ECO:0000256" key="3">
    <source>
        <dbReference type="ARBA" id="ARBA00022833"/>
    </source>
</evidence>
<reference evidence="10 11" key="1">
    <citation type="journal article" date="2024" name="IMA Fungus">
        <title>IMA Genome - F19 : A genome assembly and annotation guide to empower mycologists, including annotated draft genome sequences of Ceratocystis pirilliformis, Diaporthe australafricana, Fusarium ophioides, Paecilomyces lecythidis, and Sporothrix stenoceras.</title>
        <authorList>
            <person name="Aylward J."/>
            <person name="Wilson A.M."/>
            <person name="Visagie C.M."/>
            <person name="Spraker J."/>
            <person name="Barnes I."/>
            <person name="Buitendag C."/>
            <person name="Ceriani C."/>
            <person name="Del Mar Angel L."/>
            <person name="du Plessis D."/>
            <person name="Fuchs T."/>
            <person name="Gasser K."/>
            <person name="Kramer D."/>
            <person name="Li W."/>
            <person name="Munsamy K."/>
            <person name="Piso A."/>
            <person name="Price J.L."/>
            <person name="Sonnekus B."/>
            <person name="Thomas C."/>
            <person name="van der Nest A."/>
            <person name="van Dijk A."/>
            <person name="van Heerden A."/>
            <person name="van Vuuren N."/>
            <person name="Yilmaz N."/>
            <person name="Duong T.A."/>
            <person name="van der Merwe N.A."/>
            <person name="Wingfield M.J."/>
            <person name="Wingfield B.D."/>
        </authorList>
    </citation>
    <scope>NUCLEOTIDE SEQUENCE [LARGE SCALE GENOMIC DNA]</scope>
    <source>
        <strain evidence="10 11">CMW 5346</strain>
    </source>
</reference>
<organism evidence="10 11">
    <name type="scientific">Sporothrix stenoceras</name>
    <dbReference type="NCBI Taxonomy" id="5173"/>
    <lineage>
        <taxon>Eukaryota</taxon>
        <taxon>Fungi</taxon>
        <taxon>Dikarya</taxon>
        <taxon>Ascomycota</taxon>
        <taxon>Pezizomycotina</taxon>
        <taxon>Sordariomycetes</taxon>
        <taxon>Sordariomycetidae</taxon>
        <taxon>Ophiostomatales</taxon>
        <taxon>Ophiostomataceae</taxon>
        <taxon>Sporothrix</taxon>
    </lineage>
</organism>
<dbReference type="Gene3D" id="4.10.240.10">
    <property type="entry name" value="Zn(2)-C6 fungal-type DNA-binding domain"/>
    <property type="match status" value="1"/>
</dbReference>
<comment type="caution">
    <text evidence="10">The sequence shown here is derived from an EMBL/GenBank/DDBJ whole genome shotgun (WGS) entry which is preliminary data.</text>
</comment>
<evidence type="ECO:0000256" key="5">
    <source>
        <dbReference type="ARBA" id="ARBA00023125"/>
    </source>
</evidence>
<accession>A0ABR3Z153</accession>
<dbReference type="InterPro" id="IPR001138">
    <property type="entry name" value="Zn2Cys6_DnaBD"/>
</dbReference>
<keyword evidence="3" id="KW-0862">Zinc</keyword>
<feature type="region of interest" description="Disordered" evidence="8">
    <location>
        <begin position="1"/>
        <end position="61"/>
    </location>
</feature>
<dbReference type="InterPro" id="IPR052202">
    <property type="entry name" value="Yeast_MetPath_Reg"/>
</dbReference>
<evidence type="ECO:0000259" key="9">
    <source>
        <dbReference type="PROSITE" id="PS50048"/>
    </source>
</evidence>
<dbReference type="SMART" id="SM00906">
    <property type="entry name" value="Fungal_trans"/>
    <property type="match status" value="1"/>
</dbReference>
<dbReference type="CDD" id="cd12148">
    <property type="entry name" value="fungal_TF_MHR"/>
    <property type="match status" value="1"/>
</dbReference>
<evidence type="ECO:0000256" key="4">
    <source>
        <dbReference type="ARBA" id="ARBA00023015"/>
    </source>
</evidence>
<keyword evidence="6" id="KW-0804">Transcription</keyword>